<dbReference type="Proteomes" id="UP000230132">
    <property type="component" value="Unassembled WGS sequence"/>
</dbReference>
<protein>
    <submittedName>
        <fullName evidence="1">Uncharacterized protein</fullName>
    </submittedName>
</protein>
<accession>A0A2H0UUU5</accession>
<reference evidence="2" key="1">
    <citation type="submission" date="2017-09" db="EMBL/GenBank/DDBJ databases">
        <title>Depth-based differentiation of microbial function through sediment-hosted aquifers and enrichment of novel symbionts in the deep terrestrial subsurface.</title>
        <authorList>
            <person name="Probst A.J."/>
            <person name="Ladd B."/>
            <person name="Jarett J.K."/>
            <person name="Geller-Mcgrath D.E."/>
            <person name="Sieber C.M.K."/>
            <person name="Emerson J.B."/>
            <person name="Anantharaman K."/>
            <person name="Thomas B.C."/>
            <person name="Malmstrom R."/>
            <person name="Stieglmeier M."/>
            <person name="Klingl A."/>
            <person name="Woyke T."/>
            <person name="Ryan C.M."/>
            <person name="Banfield J.F."/>
        </authorList>
    </citation>
    <scope>NUCLEOTIDE SEQUENCE [LARGE SCALE GENOMIC DNA]</scope>
</reference>
<organism evidence="1 2">
    <name type="scientific">bacterium (Candidatus Gribaldobacteria) CG10_big_fil_rev_8_21_14_0_10_37_21</name>
    <dbReference type="NCBI Taxonomy" id="2014275"/>
    <lineage>
        <taxon>Bacteria</taxon>
        <taxon>Candidatus Gribaldobacteria</taxon>
    </lineage>
</organism>
<comment type="caution">
    <text evidence="1">The sequence shown here is derived from an EMBL/GenBank/DDBJ whole genome shotgun (WGS) entry which is preliminary data.</text>
</comment>
<proteinExistence type="predicted"/>
<evidence type="ECO:0000313" key="1">
    <source>
        <dbReference type="EMBL" id="PIR90634.1"/>
    </source>
</evidence>
<sequence length="231" mass="27250">MNKKGQRIISLRKQGKTYGEIEKILNLPKSTVGWWLRGVKMKKSIEKKTFKRCRNKWSRNISNYNKVYAKIRSEEAANDRENHQRRGYLEIKNIMLNDLKLIGNVLYWAEGNTKNRHLLRFANSKPEIIKVMMKFFREVCKIPEEKIKARVHLYPTMDQNKAINYWKKIVDLPKKNFHPSQIQISRASKNKRPKNTLPYGTLHLTAGNTEITCKVKGWIEGISEQVIKLRV</sequence>
<name>A0A2H0UUU5_9BACT</name>
<dbReference type="Gene3D" id="1.10.10.10">
    <property type="entry name" value="Winged helix-like DNA-binding domain superfamily/Winged helix DNA-binding domain"/>
    <property type="match status" value="1"/>
</dbReference>
<dbReference type="AlphaFoldDB" id="A0A2H0UUU5"/>
<evidence type="ECO:0000313" key="2">
    <source>
        <dbReference type="Proteomes" id="UP000230132"/>
    </source>
</evidence>
<dbReference type="EMBL" id="PFAX01000011">
    <property type="protein sequence ID" value="PIR90634.1"/>
    <property type="molecule type" value="Genomic_DNA"/>
</dbReference>
<gene>
    <name evidence="1" type="ORF">COU05_01055</name>
</gene>
<dbReference type="InterPro" id="IPR036388">
    <property type="entry name" value="WH-like_DNA-bd_sf"/>
</dbReference>